<proteinExistence type="predicted"/>
<feature type="transmembrane region" description="Helical" evidence="2">
    <location>
        <begin position="245"/>
        <end position="266"/>
    </location>
</feature>
<feature type="transmembrane region" description="Helical" evidence="2">
    <location>
        <begin position="48"/>
        <end position="73"/>
    </location>
</feature>
<gene>
    <name evidence="4" type="ORF">DMC30DRAFT_436694</name>
</gene>
<accession>A0A5C5FWA4</accession>
<feature type="transmembrane region" description="Helical" evidence="2">
    <location>
        <begin position="93"/>
        <end position="112"/>
    </location>
</feature>
<protein>
    <recommendedName>
        <fullName evidence="3">DUF6534 domain-containing protein</fullName>
    </recommendedName>
</protein>
<reference evidence="4 5" key="1">
    <citation type="submission" date="2019-03" db="EMBL/GenBank/DDBJ databases">
        <title>Rhodosporidium diobovatum UCD-FST 08-225 genome sequencing, assembly, and annotation.</title>
        <authorList>
            <person name="Fakankun I.U."/>
            <person name="Fristensky B."/>
            <person name="Levin D.B."/>
        </authorList>
    </citation>
    <scope>NUCLEOTIDE SEQUENCE [LARGE SCALE GENOMIC DNA]</scope>
    <source>
        <strain evidence="4 5">UCD-FST 08-225</strain>
    </source>
</reference>
<keyword evidence="5" id="KW-1185">Reference proteome</keyword>
<dbReference type="InterPro" id="IPR045339">
    <property type="entry name" value="DUF6534"/>
</dbReference>
<dbReference type="OrthoDB" id="2535105at2759"/>
<feature type="domain" description="DUF6534" evidence="3">
    <location>
        <begin position="184"/>
        <end position="271"/>
    </location>
</feature>
<sequence length="374" mass="41327">MDSGSVPLIVEWFVAPILVASFLSCCAAGGVLALIVSYFQRFGKSDRLAFRILVGLFAVLLIADTANECSWTYRYGVQSQLDPGILVLLPPQFIAYSAITGVTILLVQLFFTWRIWIVSGKHNYWFPGFLALMELSAFAIALYMIFEASQRTLFREFGEVRGAPWAWLALGLLIGTFPSSTYISVTAGTTYYLLIKPRKNGATVKDALVHSPMTRVVILTARTNAFSLLMQCITLWLMVWKITTFHYSIPGFLCVKIYISSVLVTLNSRRSTSETSAEFSDAPGTSRFSRASKGFAGRSTASRSQHQSVQVHIEEETHVDREESSHGAGAAGHGVRPFAVKFESARSDDSGWTGAEKGDVELGRLEDVHLSEKY</sequence>
<evidence type="ECO:0000313" key="5">
    <source>
        <dbReference type="Proteomes" id="UP000311382"/>
    </source>
</evidence>
<dbReference type="AlphaFoldDB" id="A0A5C5FWA4"/>
<evidence type="ECO:0000256" key="2">
    <source>
        <dbReference type="SAM" id="Phobius"/>
    </source>
</evidence>
<feature type="transmembrane region" description="Helical" evidence="2">
    <location>
        <begin position="166"/>
        <end position="195"/>
    </location>
</feature>
<dbReference type="Pfam" id="PF20152">
    <property type="entry name" value="DUF6534"/>
    <property type="match status" value="1"/>
</dbReference>
<feature type="compositionally biased region" description="Basic and acidic residues" evidence="1">
    <location>
        <begin position="356"/>
        <end position="374"/>
    </location>
</feature>
<feature type="transmembrane region" description="Helical" evidence="2">
    <location>
        <begin position="216"/>
        <end position="239"/>
    </location>
</feature>
<evidence type="ECO:0000313" key="4">
    <source>
        <dbReference type="EMBL" id="TNY21217.1"/>
    </source>
</evidence>
<dbReference type="PANTHER" id="PTHR40465">
    <property type="entry name" value="CHROMOSOME 1, WHOLE GENOME SHOTGUN SEQUENCE"/>
    <property type="match status" value="1"/>
</dbReference>
<dbReference type="Proteomes" id="UP000311382">
    <property type="component" value="Unassembled WGS sequence"/>
</dbReference>
<name>A0A5C5FWA4_9BASI</name>
<feature type="transmembrane region" description="Helical" evidence="2">
    <location>
        <begin position="124"/>
        <end position="146"/>
    </location>
</feature>
<feature type="compositionally biased region" description="Basic and acidic residues" evidence="1">
    <location>
        <begin position="312"/>
        <end position="325"/>
    </location>
</feature>
<keyword evidence="2" id="KW-0812">Transmembrane</keyword>
<feature type="transmembrane region" description="Helical" evidence="2">
    <location>
        <begin position="12"/>
        <end position="36"/>
    </location>
</feature>
<feature type="region of interest" description="Disordered" evidence="1">
    <location>
        <begin position="274"/>
        <end position="374"/>
    </location>
</feature>
<comment type="caution">
    <text evidence="4">The sequence shown here is derived from an EMBL/GenBank/DDBJ whole genome shotgun (WGS) entry which is preliminary data.</text>
</comment>
<organism evidence="4 5">
    <name type="scientific">Rhodotorula diobovata</name>
    <dbReference type="NCBI Taxonomy" id="5288"/>
    <lineage>
        <taxon>Eukaryota</taxon>
        <taxon>Fungi</taxon>
        <taxon>Dikarya</taxon>
        <taxon>Basidiomycota</taxon>
        <taxon>Pucciniomycotina</taxon>
        <taxon>Microbotryomycetes</taxon>
        <taxon>Sporidiobolales</taxon>
        <taxon>Sporidiobolaceae</taxon>
        <taxon>Rhodotorula</taxon>
    </lineage>
</organism>
<evidence type="ECO:0000256" key="1">
    <source>
        <dbReference type="SAM" id="MobiDB-lite"/>
    </source>
</evidence>
<keyword evidence="2" id="KW-0472">Membrane</keyword>
<dbReference type="STRING" id="5288.A0A5C5FWA4"/>
<evidence type="ECO:0000259" key="3">
    <source>
        <dbReference type="Pfam" id="PF20152"/>
    </source>
</evidence>
<dbReference type="EMBL" id="SOZI01000048">
    <property type="protein sequence ID" value="TNY21217.1"/>
    <property type="molecule type" value="Genomic_DNA"/>
</dbReference>
<keyword evidence="2" id="KW-1133">Transmembrane helix</keyword>
<dbReference type="PANTHER" id="PTHR40465:SF1">
    <property type="entry name" value="DUF6534 DOMAIN-CONTAINING PROTEIN"/>
    <property type="match status" value="1"/>
</dbReference>
<feature type="compositionally biased region" description="Polar residues" evidence="1">
    <location>
        <begin position="299"/>
        <end position="310"/>
    </location>
</feature>